<dbReference type="RefSeq" id="WP_043941356.1">
    <property type="nucleotide sequence ID" value="NZ_JWHT01000033.1"/>
</dbReference>
<protein>
    <submittedName>
        <fullName evidence="1">Uncharacterized protein</fullName>
    </submittedName>
</protein>
<dbReference type="PATRIC" id="fig|137591.24.peg.1363"/>
<sequence>MKIQEVLDVLKSADWDTNWSRQIYDVEEGLEDKCIRKDREKSAECQTSIKDRRDWIILWEIYGKKMYGTTNVAPNQRFHLENYLQFKLQNGLKLEDDFEKKCYRYINNAALILYIREIVFKETEDSLKPIAEKVVDYYKRNKKVPKNSAGQLSKS</sequence>
<evidence type="ECO:0000313" key="2">
    <source>
        <dbReference type="Proteomes" id="UP000032289"/>
    </source>
</evidence>
<dbReference type="AlphaFoldDB" id="A0A0D1M6I9"/>
<organism evidence="1 2">
    <name type="scientific">Weissella cibaria</name>
    <dbReference type="NCBI Taxonomy" id="137591"/>
    <lineage>
        <taxon>Bacteria</taxon>
        <taxon>Bacillati</taxon>
        <taxon>Bacillota</taxon>
        <taxon>Bacilli</taxon>
        <taxon>Lactobacillales</taxon>
        <taxon>Lactobacillaceae</taxon>
        <taxon>Weissella</taxon>
    </lineage>
</organism>
<comment type="caution">
    <text evidence="1">The sequence shown here is derived from an EMBL/GenBank/DDBJ whole genome shotgun (WGS) entry which is preliminary data.</text>
</comment>
<reference evidence="1 2" key="1">
    <citation type="journal article" date="2015" name="Microbiology (Mosc.)">
        <title>Genomics of the Weissella cibaria species with an examination of its metabolic traits.</title>
        <authorList>
            <person name="Lynch K.M."/>
            <person name="Lucid A."/>
            <person name="Arendt E.K."/>
            <person name="Sleator R.D."/>
            <person name="Lucey B."/>
            <person name="Coffey A."/>
        </authorList>
    </citation>
    <scope>NUCLEOTIDE SEQUENCE [LARGE SCALE GENOMIC DNA]</scope>
    <source>
        <strain evidence="1 2">AB3b</strain>
    </source>
</reference>
<proteinExistence type="predicted"/>
<accession>A0A0D1M6I9</accession>
<name>A0A0D1M6I9_9LACO</name>
<gene>
    <name evidence="1" type="ORF">ab3b_01390</name>
</gene>
<evidence type="ECO:0000313" key="1">
    <source>
        <dbReference type="EMBL" id="KIU23656.1"/>
    </source>
</evidence>
<dbReference type="EMBL" id="JWHT01000033">
    <property type="protein sequence ID" value="KIU23656.1"/>
    <property type="molecule type" value="Genomic_DNA"/>
</dbReference>
<dbReference type="Proteomes" id="UP000032289">
    <property type="component" value="Unassembled WGS sequence"/>
</dbReference>